<dbReference type="SUPFAM" id="SSF58038">
    <property type="entry name" value="SNARE fusion complex"/>
    <property type="match status" value="1"/>
</dbReference>
<feature type="coiled-coil region" evidence="2">
    <location>
        <begin position="145"/>
        <end position="205"/>
    </location>
</feature>
<feature type="domain" description="T-SNARE coiled-coil homology" evidence="4">
    <location>
        <begin position="196"/>
        <end position="258"/>
    </location>
</feature>
<dbReference type="InterPro" id="IPR000727">
    <property type="entry name" value="T_SNARE_dom"/>
</dbReference>
<reference evidence="5 6" key="1">
    <citation type="submission" date="2021-11" db="EMBL/GenBank/DDBJ databases">
        <authorList>
            <person name="Islam A."/>
            <person name="Islam S."/>
            <person name="Flora M.S."/>
            <person name="Rahman M."/>
            <person name="Ziaur R.M."/>
            <person name="Epstein J.H."/>
            <person name="Hassan M."/>
            <person name="Klassen M."/>
            <person name="Woodard K."/>
            <person name="Webb A."/>
            <person name="Webby R.J."/>
            <person name="El Zowalaty M.E."/>
        </authorList>
    </citation>
    <scope>NUCLEOTIDE SEQUENCE [LARGE SCALE GENOMIC DNA]</scope>
    <source>
        <strain evidence="5">Pbs1</strain>
    </source>
</reference>
<evidence type="ECO:0000256" key="2">
    <source>
        <dbReference type="SAM" id="Coils"/>
    </source>
</evidence>
<dbReference type="InterPro" id="IPR045242">
    <property type="entry name" value="Syntaxin"/>
</dbReference>
<feature type="region of interest" description="Disordered" evidence="3">
    <location>
        <begin position="1"/>
        <end position="35"/>
    </location>
</feature>
<keyword evidence="6" id="KW-1185">Reference proteome</keyword>
<protein>
    <recommendedName>
        <fullName evidence="4">t-SNARE coiled-coil homology domain-containing protein</fullName>
    </recommendedName>
</protein>
<evidence type="ECO:0000256" key="1">
    <source>
        <dbReference type="ARBA" id="ARBA00009063"/>
    </source>
</evidence>
<organism evidence="5 6">
    <name type="scientific">Peronospora belbahrii</name>
    <dbReference type="NCBI Taxonomy" id="622444"/>
    <lineage>
        <taxon>Eukaryota</taxon>
        <taxon>Sar</taxon>
        <taxon>Stramenopiles</taxon>
        <taxon>Oomycota</taxon>
        <taxon>Peronosporomycetes</taxon>
        <taxon>Peronosporales</taxon>
        <taxon>Peronosporaceae</taxon>
        <taxon>Peronospora</taxon>
    </lineage>
</organism>
<gene>
    <name evidence="5" type="ORF">PBS001_LOCUS8066</name>
</gene>
<feature type="compositionally biased region" description="Low complexity" evidence="3">
    <location>
        <begin position="11"/>
        <end position="35"/>
    </location>
</feature>
<dbReference type="Gene3D" id="1.20.5.110">
    <property type="match status" value="1"/>
</dbReference>
<evidence type="ECO:0000256" key="3">
    <source>
        <dbReference type="SAM" id="MobiDB-lite"/>
    </source>
</evidence>
<comment type="caution">
    <text evidence="5">The sequence shown here is derived from an EMBL/GenBank/DDBJ whole genome shotgun (WGS) entry which is preliminary data.</text>
</comment>
<sequence length="268" mass="29954">MSFADFASNDPTPSSITSTTTTTTTTSTSNSNTTTSSFNALSFSSRQAIDSVTIKLEQFQRQVLAIKRASTATTSSTGTTSLSLGSIDEDLHDRIRFACLLQEEIASQLGKIPINSSNSLLKRKVCKDFQVISTQLETSVRRVAAREQEQQRTLIEQQQHQHQQQQEQAQNGHLIAEHQGQVFQFAELESEIAHNEALIEEREQDIHTIHQSVAQVNEIFRDLAAIVHDQQSAIDDIETHVHESMEQTRQGLNQVKKASEMQTSCMIQ</sequence>
<evidence type="ECO:0000313" key="6">
    <source>
        <dbReference type="Proteomes" id="UP001158986"/>
    </source>
</evidence>
<dbReference type="SMART" id="SM00397">
    <property type="entry name" value="t_SNARE"/>
    <property type="match status" value="1"/>
</dbReference>
<dbReference type="PANTHER" id="PTHR19957">
    <property type="entry name" value="SYNTAXIN"/>
    <property type="match status" value="1"/>
</dbReference>
<evidence type="ECO:0000259" key="4">
    <source>
        <dbReference type="PROSITE" id="PS50192"/>
    </source>
</evidence>
<dbReference type="Proteomes" id="UP001158986">
    <property type="component" value="Unassembled WGS sequence"/>
</dbReference>
<name>A0ABN8D8A6_9STRA</name>
<dbReference type="EMBL" id="CAKLCB010000381">
    <property type="protein sequence ID" value="CAH0521623.1"/>
    <property type="molecule type" value="Genomic_DNA"/>
</dbReference>
<dbReference type="InterPro" id="IPR010989">
    <property type="entry name" value="SNARE"/>
</dbReference>
<keyword evidence="2" id="KW-0175">Coiled coil</keyword>
<proteinExistence type="inferred from homology"/>
<evidence type="ECO:0000313" key="5">
    <source>
        <dbReference type="EMBL" id="CAH0521623.1"/>
    </source>
</evidence>
<comment type="similarity">
    <text evidence="1">Belongs to the syntaxin family.</text>
</comment>
<dbReference type="SUPFAM" id="SSF47661">
    <property type="entry name" value="t-snare proteins"/>
    <property type="match status" value="1"/>
</dbReference>
<accession>A0ABN8D8A6</accession>
<dbReference type="CDD" id="cd15840">
    <property type="entry name" value="SNARE_Qa"/>
    <property type="match status" value="1"/>
</dbReference>
<dbReference type="PANTHER" id="PTHR19957:SF38">
    <property type="entry name" value="LD27581P"/>
    <property type="match status" value="1"/>
</dbReference>
<dbReference type="PROSITE" id="PS50192">
    <property type="entry name" value="T_SNARE"/>
    <property type="match status" value="1"/>
</dbReference>